<dbReference type="AlphaFoldDB" id="A0AAD9I254"/>
<organism evidence="13 14">
    <name type="scientific">Phyllachora maydis</name>
    <dbReference type="NCBI Taxonomy" id="1825666"/>
    <lineage>
        <taxon>Eukaryota</taxon>
        <taxon>Fungi</taxon>
        <taxon>Dikarya</taxon>
        <taxon>Ascomycota</taxon>
        <taxon>Pezizomycotina</taxon>
        <taxon>Sordariomycetes</taxon>
        <taxon>Sordariomycetidae</taxon>
        <taxon>Phyllachorales</taxon>
        <taxon>Phyllachoraceae</taxon>
        <taxon>Phyllachora</taxon>
    </lineage>
</organism>
<keyword evidence="14" id="KW-1185">Reference proteome</keyword>
<feature type="region of interest" description="Disordered" evidence="12">
    <location>
        <begin position="48"/>
        <end position="68"/>
    </location>
</feature>
<keyword evidence="11" id="KW-0999">Mitochondrion inner membrane</keyword>
<accession>A0AAD9I254</accession>
<dbReference type="Proteomes" id="UP001217918">
    <property type="component" value="Unassembled WGS sequence"/>
</dbReference>
<evidence type="ECO:0000256" key="4">
    <source>
        <dbReference type="ARBA" id="ARBA00018170"/>
    </source>
</evidence>
<evidence type="ECO:0000256" key="12">
    <source>
        <dbReference type="SAM" id="MobiDB-lite"/>
    </source>
</evidence>
<evidence type="ECO:0000313" key="14">
    <source>
        <dbReference type="Proteomes" id="UP001217918"/>
    </source>
</evidence>
<comment type="function">
    <text evidence="1 11">Component of the MICOS complex, a large protein complex of the mitochondrial inner membrane that plays crucial roles in the maintenance of crista junctions, inner membrane architecture, and formation of contact sites to the outer membrane.</text>
</comment>
<dbReference type="GO" id="GO:0061617">
    <property type="term" value="C:MICOS complex"/>
    <property type="evidence" value="ECO:0007669"/>
    <property type="project" value="UniProtKB-UniRule"/>
</dbReference>
<evidence type="ECO:0000256" key="8">
    <source>
        <dbReference type="ARBA" id="ARBA00023136"/>
    </source>
</evidence>
<dbReference type="GO" id="GO:0044284">
    <property type="term" value="C:mitochondrial crista junction"/>
    <property type="evidence" value="ECO:0007669"/>
    <property type="project" value="InterPro"/>
</dbReference>
<keyword evidence="8" id="KW-0472">Membrane</keyword>
<comment type="subcellular location">
    <subcellularLocation>
        <location evidence="2">Membrane</location>
    </subcellularLocation>
    <subcellularLocation>
        <location evidence="11">Mitochondrion inner membrane</location>
        <topology evidence="11">Single-pass membrane protein</topology>
    </subcellularLocation>
</comment>
<reference evidence="13" key="1">
    <citation type="journal article" date="2023" name="Mol. Plant Microbe Interact.">
        <title>Elucidating the Obligate Nature and Biological Capacity of an Invasive Fungal Corn Pathogen.</title>
        <authorList>
            <person name="MacCready J.S."/>
            <person name="Roggenkamp E.M."/>
            <person name="Gdanetz K."/>
            <person name="Chilvers M.I."/>
        </authorList>
    </citation>
    <scope>NUCLEOTIDE SEQUENCE</scope>
    <source>
        <strain evidence="13">PM02</strain>
    </source>
</reference>
<evidence type="ECO:0000256" key="3">
    <source>
        <dbReference type="ARBA" id="ARBA00009188"/>
    </source>
</evidence>
<evidence type="ECO:0000256" key="2">
    <source>
        <dbReference type="ARBA" id="ARBA00004370"/>
    </source>
</evidence>
<dbReference type="GO" id="GO:0042407">
    <property type="term" value="P:cristae formation"/>
    <property type="evidence" value="ECO:0007669"/>
    <property type="project" value="InterPro"/>
</dbReference>
<evidence type="ECO:0000256" key="1">
    <source>
        <dbReference type="ARBA" id="ARBA00002689"/>
    </source>
</evidence>
<proteinExistence type="inferred from homology"/>
<comment type="subunit">
    <text evidence="11">Component of the mitochondrial contact site and cristae organizing system (MICOS) complex.</text>
</comment>
<evidence type="ECO:0000256" key="9">
    <source>
        <dbReference type="ARBA" id="ARBA00032159"/>
    </source>
</evidence>
<dbReference type="InterPro" id="IPR031463">
    <property type="entry name" value="Mic12"/>
</dbReference>
<name>A0AAD9I254_9PEZI</name>
<evidence type="ECO:0000256" key="7">
    <source>
        <dbReference type="ARBA" id="ARBA00023128"/>
    </source>
</evidence>
<sequence>MGFPGGFVGGVTVTLSLAYLASLSHHRNRQLQSEQLRAQARTLHVVTKEARSPAPLPPPPASREQRVAQERDNLVETVKERWNDELVSAVRWAQATDWTQAAERAEDWMRRLAGLPPVADATKKVQAAALTAADEARETSRSLRSKAKSVLDESRAGSARAVAETKGVATGLVARGIEKGQELIGKAASSLEEGGLDPLKQSVEEALRERYIPIDERDHTRLRGL</sequence>
<protein>
    <recommendedName>
        <fullName evidence="4 11">MICOS complex subunit MIC12</fullName>
    </recommendedName>
    <alternativeName>
        <fullName evidence="10 11">Altered inheritance of mitochondria protein 5, mitochondrial</fullName>
    </alternativeName>
    <alternativeName>
        <fullName evidence="9 11">Found in mitochondrial proteome protein 51</fullName>
    </alternativeName>
</protein>
<evidence type="ECO:0000256" key="6">
    <source>
        <dbReference type="ARBA" id="ARBA00022989"/>
    </source>
</evidence>
<comment type="similarity">
    <text evidence="3 11">Belongs to the MICOS complex subunit Mic12 family.</text>
</comment>
<dbReference type="EMBL" id="JAQQPM010000002">
    <property type="protein sequence ID" value="KAK2069027.1"/>
    <property type="molecule type" value="Genomic_DNA"/>
</dbReference>
<gene>
    <name evidence="13" type="ORF">P8C59_003635</name>
</gene>
<evidence type="ECO:0000313" key="13">
    <source>
        <dbReference type="EMBL" id="KAK2069027.1"/>
    </source>
</evidence>
<keyword evidence="6" id="KW-1133">Transmembrane helix</keyword>
<dbReference type="Pfam" id="PF17050">
    <property type="entry name" value="AIM5"/>
    <property type="match status" value="1"/>
</dbReference>
<comment type="caution">
    <text evidence="13">The sequence shown here is derived from an EMBL/GenBank/DDBJ whole genome shotgun (WGS) entry which is preliminary data.</text>
</comment>
<evidence type="ECO:0000256" key="5">
    <source>
        <dbReference type="ARBA" id="ARBA00022692"/>
    </source>
</evidence>
<evidence type="ECO:0000256" key="11">
    <source>
        <dbReference type="RuleBase" id="RU363010"/>
    </source>
</evidence>
<keyword evidence="7 11" id="KW-0496">Mitochondrion</keyword>
<keyword evidence="5" id="KW-0812">Transmembrane</keyword>
<feature type="region of interest" description="Disordered" evidence="12">
    <location>
        <begin position="133"/>
        <end position="162"/>
    </location>
</feature>
<evidence type="ECO:0000256" key="10">
    <source>
        <dbReference type="ARBA" id="ARBA00032985"/>
    </source>
</evidence>